<proteinExistence type="predicted"/>
<evidence type="ECO:0000313" key="1">
    <source>
        <dbReference type="EMBL" id="OON23471.1"/>
    </source>
</evidence>
<sequence length="410" mass="47404">MCLCDDPDVVGFILLCLQSDDVARLSSTIDVHAADSTLVGHNPRWLRYASKGRSLLCLAVLYCAENCIRWLVNAPNWSNPNRPDPTGCIPIRLAEDRDDFGALKHMAPLSTASCYFTSFEVNPQWWNPCTLLLWPHAICNCGLERNMITRIYERGVPPFYKEDIPPNDCRVMLRLCGQSIALLFELFMAVPEHCAFDIWTGKDGVPIRKRRFWPIPPVNWELTHQSDCDEYPYCLHHMLNELMGTRDEESLLAELSATWRWHRFSMVRLKDEEETGNHPERIWGPPTLKELCRVGIRRQLARSSTFAIQTDCRTHAQMQLNSGVTAFVRVYKFQCYSKHHYSHGNSNPPVPSMENYLRRVCSLPIPKALQSFVMFRDLWPDVDWIKNCIRLGLREYFVGELTRPLLTVSD</sequence>
<gene>
    <name evidence="1" type="ORF">X801_00621</name>
</gene>
<dbReference type="EMBL" id="KV891540">
    <property type="protein sequence ID" value="OON23471.1"/>
    <property type="molecule type" value="Genomic_DNA"/>
</dbReference>
<dbReference type="AlphaFoldDB" id="A0A1S8X9T9"/>
<name>A0A1S8X9T9_OPIVI</name>
<accession>A0A1S8X9T9</accession>
<dbReference type="Proteomes" id="UP000243686">
    <property type="component" value="Unassembled WGS sequence"/>
</dbReference>
<reference evidence="1 2" key="1">
    <citation type="submission" date="2015-03" db="EMBL/GenBank/DDBJ databases">
        <title>Draft genome of the nematode, Opisthorchis viverrini.</title>
        <authorList>
            <person name="Mitreva M."/>
        </authorList>
    </citation>
    <scope>NUCLEOTIDE SEQUENCE [LARGE SCALE GENOMIC DNA]</scope>
    <source>
        <strain evidence="1">Khon Kaen</strain>
    </source>
</reference>
<evidence type="ECO:0008006" key="3">
    <source>
        <dbReference type="Google" id="ProtNLM"/>
    </source>
</evidence>
<protein>
    <recommendedName>
        <fullName evidence="3">SOCS box domain-containing protein</fullName>
    </recommendedName>
</protein>
<evidence type="ECO:0000313" key="2">
    <source>
        <dbReference type="Proteomes" id="UP000243686"/>
    </source>
</evidence>
<organism evidence="1 2">
    <name type="scientific">Opisthorchis viverrini</name>
    <name type="common">Southeast Asian liver fluke</name>
    <dbReference type="NCBI Taxonomy" id="6198"/>
    <lineage>
        <taxon>Eukaryota</taxon>
        <taxon>Metazoa</taxon>
        <taxon>Spiralia</taxon>
        <taxon>Lophotrochozoa</taxon>
        <taxon>Platyhelminthes</taxon>
        <taxon>Trematoda</taxon>
        <taxon>Digenea</taxon>
        <taxon>Opisthorchiida</taxon>
        <taxon>Opisthorchiata</taxon>
        <taxon>Opisthorchiidae</taxon>
        <taxon>Opisthorchis</taxon>
    </lineage>
</organism>
<keyword evidence="2" id="KW-1185">Reference proteome</keyword>